<gene>
    <name evidence="2" type="ORF">MELLADRAFT_113130</name>
</gene>
<feature type="compositionally biased region" description="Polar residues" evidence="1">
    <location>
        <begin position="37"/>
        <end position="61"/>
    </location>
</feature>
<keyword evidence="3" id="KW-1185">Reference proteome</keyword>
<organism evidence="3">
    <name type="scientific">Melampsora larici-populina (strain 98AG31 / pathotype 3-4-7)</name>
    <name type="common">Poplar leaf rust fungus</name>
    <dbReference type="NCBI Taxonomy" id="747676"/>
    <lineage>
        <taxon>Eukaryota</taxon>
        <taxon>Fungi</taxon>
        <taxon>Dikarya</taxon>
        <taxon>Basidiomycota</taxon>
        <taxon>Pucciniomycotina</taxon>
        <taxon>Pucciniomycetes</taxon>
        <taxon>Pucciniales</taxon>
        <taxon>Melampsoraceae</taxon>
        <taxon>Melampsora</taxon>
    </lineage>
</organism>
<dbReference type="AlphaFoldDB" id="F4S8V4"/>
<sequence>MLSRVIDQVVHYCSFDNYSNPSSLLVTVMAKGKKKSNPNSPTTQTPLHIITTRSNATTQDLSKSDAPESKAAPATASVDPSHAQSIPAAVPLFGHTTTSSTPNIANITALVQSQGNGVAALTCRECHLGHYIDANGTLQRGVEVAPETQEAHALLDRRALARSHNQRTSPSVSSHTSPVLTRRTSTAHDVDLSSRFSHLGIATLNSRSNDQSMLAQPHFTEQEFPANEQQGSPLSSVERESLDETPANINVDDHVPYASTEAKTCTAAILARYSGVQDYNCGDYQSLQSLFG</sequence>
<evidence type="ECO:0000256" key="1">
    <source>
        <dbReference type="SAM" id="MobiDB-lite"/>
    </source>
</evidence>
<feature type="region of interest" description="Disordered" evidence="1">
    <location>
        <begin position="224"/>
        <end position="254"/>
    </location>
</feature>
<name>F4S8V4_MELLP</name>
<feature type="compositionally biased region" description="Low complexity" evidence="1">
    <location>
        <begin position="168"/>
        <end position="179"/>
    </location>
</feature>
<evidence type="ECO:0000313" key="2">
    <source>
        <dbReference type="EMBL" id="EGF98871.1"/>
    </source>
</evidence>
<accession>F4S8V4</accession>
<dbReference type="HOGENOM" id="CLU_953406_0_0_1"/>
<proteinExistence type="predicted"/>
<dbReference type="VEuPathDB" id="FungiDB:MELLADRAFT_113130"/>
<dbReference type="RefSeq" id="XP_007417842.1">
    <property type="nucleotide sequence ID" value="XM_007417780.1"/>
</dbReference>
<feature type="region of interest" description="Disordered" evidence="1">
    <location>
        <begin position="162"/>
        <end position="185"/>
    </location>
</feature>
<dbReference type="KEGG" id="mlr:MELLADRAFT_113130"/>
<dbReference type="InParanoid" id="F4S8V4"/>
<dbReference type="Proteomes" id="UP000001072">
    <property type="component" value="Unassembled WGS sequence"/>
</dbReference>
<protein>
    <submittedName>
        <fullName evidence="2">Uncharacterized protein</fullName>
    </submittedName>
</protein>
<dbReference type="EMBL" id="GL883167">
    <property type="protein sequence ID" value="EGF98871.1"/>
    <property type="molecule type" value="Genomic_DNA"/>
</dbReference>
<evidence type="ECO:0000313" key="3">
    <source>
        <dbReference type="Proteomes" id="UP000001072"/>
    </source>
</evidence>
<reference evidence="3" key="1">
    <citation type="journal article" date="2011" name="Proc. Natl. Acad. Sci. U.S.A.">
        <title>Obligate biotrophy features unraveled by the genomic analysis of rust fungi.</title>
        <authorList>
            <person name="Duplessis S."/>
            <person name="Cuomo C.A."/>
            <person name="Lin Y.-C."/>
            <person name="Aerts A."/>
            <person name="Tisserant E."/>
            <person name="Veneault-Fourrey C."/>
            <person name="Joly D.L."/>
            <person name="Hacquard S."/>
            <person name="Amselem J."/>
            <person name="Cantarel B.L."/>
            <person name="Chiu R."/>
            <person name="Coutinho P.M."/>
            <person name="Feau N."/>
            <person name="Field M."/>
            <person name="Frey P."/>
            <person name="Gelhaye E."/>
            <person name="Goldberg J."/>
            <person name="Grabherr M.G."/>
            <person name="Kodira C.D."/>
            <person name="Kohler A."/>
            <person name="Kuees U."/>
            <person name="Lindquist E.A."/>
            <person name="Lucas S.M."/>
            <person name="Mago R."/>
            <person name="Mauceli E."/>
            <person name="Morin E."/>
            <person name="Murat C."/>
            <person name="Pangilinan J.L."/>
            <person name="Park R."/>
            <person name="Pearson M."/>
            <person name="Quesneville H."/>
            <person name="Rouhier N."/>
            <person name="Sakthikumar S."/>
            <person name="Salamov A.A."/>
            <person name="Schmutz J."/>
            <person name="Selles B."/>
            <person name="Shapiro H."/>
            <person name="Tanguay P."/>
            <person name="Tuskan G.A."/>
            <person name="Henrissat B."/>
            <person name="Van de Peer Y."/>
            <person name="Rouze P."/>
            <person name="Ellis J.G."/>
            <person name="Dodds P.N."/>
            <person name="Schein J.E."/>
            <person name="Zhong S."/>
            <person name="Hamelin R.C."/>
            <person name="Grigoriev I.V."/>
            <person name="Szabo L.J."/>
            <person name="Martin F."/>
        </authorList>
    </citation>
    <scope>NUCLEOTIDE SEQUENCE [LARGE SCALE GENOMIC DNA]</scope>
    <source>
        <strain evidence="3">98AG31 / pathotype 3-4-7</strain>
    </source>
</reference>
<dbReference type="GeneID" id="18924891"/>
<feature type="region of interest" description="Disordered" evidence="1">
    <location>
        <begin position="32"/>
        <end position="82"/>
    </location>
</feature>